<dbReference type="Proteomes" id="UP001630127">
    <property type="component" value="Unassembled WGS sequence"/>
</dbReference>
<proteinExistence type="predicted"/>
<name>A0ABD3ARV5_9GENT</name>
<organism evidence="3 4">
    <name type="scientific">Cinchona calisaya</name>
    <dbReference type="NCBI Taxonomy" id="153742"/>
    <lineage>
        <taxon>Eukaryota</taxon>
        <taxon>Viridiplantae</taxon>
        <taxon>Streptophyta</taxon>
        <taxon>Embryophyta</taxon>
        <taxon>Tracheophyta</taxon>
        <taxon>Spermatophyta</taxon>
        <taxon>Magnoliopsida</taxon>
        <taxon>eudicotyledons</taxon>
        <taxon>Gunneridae</taxon>
        <taxon>Pentapetalae</taxon>
        <taxon>asterids</taxon>
        <taxon>lamiids</taxon>
        <taxon>Gentianales</taxon>
        <taxon>Rubiaceae</taxon>
        <taxon>Cinchonoideae</taxon>
        <taxon>Cinchoneae</taxon>
        <taxon>Cinchona</taxon>
    </lineage>
</organism>
<feature type="region of interest" description="Disordered" evidence="1">
    <location>
        <begin position="27"/>
        <end position="89"/>
    </location>
</feature>
<feature type="compositionally biased region" description="Low complexity" evidence="1">
    <location>
        <begin position="62"/>
        <end position="80"/>
    </location>
</feature>
<feature type="compositionally biased region" description="Basic residues" evidence="1">
    <location>
        <begin position="46"/>
        <end position="61"/>
    </location>
</feature>
<sequence length="333" mass="36805">MEAFVEFPSPVEREVASALLLLAAASASSSITTPPPPPPYKMERMKMRKKKKKKNLLRFKISKSQPQRSSSSSSSTVTTSEKGDQEPQRMKVIAVVSKFHEMMKLKKNNDDLIWIEQVVKKRRSRNLIISDCQKFSSGGKQPMKVAEEPSASSVSAASSCLSTGSISSSGSCRTGDYLFVTPAATTTKDLNKRKPVLGSGHMRRRADAILKVLSSHGCASEIKIRELLGDSPSTSKALRILLNLEQVKRSGAGGRTDPYIYMTARMYYHPPSNSEEHHHLWHHNRGVNGGRSSDTADQEITSMASYGIEAFMDFDVTDFNSLFFGLDRHTATN</sequence>
<protein>
    <recommendedName>
        <fullName evidence="2">HTH three-helical bundle domain-containing protein</fullName>
    </recommendedName>
</protein>
<accession>A0ABD3ARV5</accession>
<gene>
    <name evidence="3" type="ORF">ACH5RR_007300</name>
</gene>
<dbReference type="EMBL" id="JBJUIK010000003">
    <property type="protein sequence ID" value="KAL3533779.1"/>
    <property type="molecule type" value="Genomic_DNA"/>
</dbReference>
<dbReference type="PANTHER" id="PTHR34799:SF2">
    <property type="entry name" value="OS07G0656300 PROTEIN"/>
    <property type="match status" value="1"/>
</dbReference>
<evidence type="ECO:0000259" key="2">
    <source>
        <dbReference type="Pfam" id="PF25370"/>
    </source>
</evidence>
<dbReference type="Pfam" id="PF25370">
    <property type="entry name" value="HTH_74"/>
    <property type="match status" value="1"/>
</dbReference>
<dbReference type="InterPro" id="IPR057523">
    <property type="entry name" value="HTH_74"/>
</dbReference>
<evidence type="ECO:0000256" key="1">
    <source>
        <dbReference type="SAM" id="MobiDB-lite"/>
    </source>
</evidence>
<evidence type="ECO:0000313" key="4">
    <source>
        <dbReference type="Proteomes" id="UP001630127"/>
    </source>
</evidence>
<evidence type="ECO:0000313" key="3">
    <source>
        <dbReference type="EMBL" id="KAL3533779.1"/>
    </source>
</evidence>
<dbReference type="PANTHER" id="PTHR34799">
    <property type="entry name" value="OS07G0656300 PROTEIN"/>
    <property type="match status" value="1"/>
</dbReference>
<reference evidence="3 4" key="1">
    <citation type="submission" date="2024-11" db="EMBL/GenBank/DDBJ databases">
        <title>A near-complete genome assembly of Cinchona calisaya.</title>
        <authorList>
            <person name="Lian D.C."/>
            <person name="Zhao X.W."/>
            <person name="Wei L."/>
        </authorList>
    </citation>
    <scope>NUCLEOTIDE SEQUENCE [LARGE SCALE GENOMIC DNA]</scope>
    <source>
        <tissue evidence="3">Nenye</tissue>
    </source>
</reference>
<dbReference type="AlphaFoldDB" id="A0ABD3ARV5"/>
<comment type="caution">
    <text evidence="3">The sequence shown here is derived from an EMBL/GenBank/DDBJ whole genome shotgun (WGS) entry which is preliminary data.</text>
</comment>
<feature type="domain" description="HTH three-helical bundle" evidence="2">
    <location>
        <begin position="199"/>
        <end position="240"/>
    </location>
</feature>
<keyword evidence="4" id="KW-1185">Reference proteome</keyword>